<dbReference type="Proteomes" id="UP001500443">
    <property type="component" value="Unassembled WGS sequence"/>
</dbReference>
<dbReference type="SUPFAM" id="SSF55781">
    <property type="entry name" value="GAF domain-like"/>
    <property type="match status" value="2"/>
</dbReference>
<feature type="region of interest" description="Disordered" evidence="4">
    <location>
        <begin position="177"/>
        <end position="212"/>
    </location>
</feature>
<dbReference type="InterPro" id="IPR036390">
    <property type="entry name" value="WH_DNA-bd_sf"/>
</dbReference>
<evidence type="ECO:0000313" key="7">
    <source>
        <dbReference type="EMBL" id="GAA2107369.1"/>
    </source>
</evidence>
<evidence type="ECO:0000256" key="2">
    <source>
        <dbReference type="ARBA" id="ARBA00023125"/>
    </source>
</evidence>
<gene>
    <name evidence="7" type="ORF">GCM10009802_02370</name>
</gene>
<dbReference type="InterPro" id="IPR029016">
    <property type="entry name" value="GAF-like_dom_sf"/>
</dbReference>
<comment type="caution">
    <text evidence="7">The sequence shown here is derived from an EMBL/GenBank/DDBJ whole genome shotgun (WGS) entry which is preliminary data.</text>
</comment>
<dbReference type="InterPro" id="IPR036388">
    <property type="entry name" value="WH-like_DNA-bd_sf"/>
</dbReference>
<dbReference type="Pfam" id="PF01614">
    <property type="entry name" value="IclR_C"/>
    <property type="match status" value="3"/>
</dbReference>
<protein>
    <submittedName>
        <fullName evidence="7">IclR family transcriptional regulator C-terminal domain-containing protein</fullName>
    </submittedName>
</protein>
<name>A0ABP5IYG5_9ACTN</name>
<keyword evidence="3" id="KW-0804">Transcription</keyword>
<dbReference type="RefSeq" id="WP_344286870.1">
    <property type="nucleotide sequence ID" value="NZ_BAAAPF010000002.1"/>
</dbReference>
<feature type="domain" description="IclR-ED" evidence="6">
    <location>
        <begin position="86"/>
        <end position="282"/>
    </location>
</feature>
<evidence type="ECO:0000313" key="8">
    <source>
        <dbReference type="Proteomes" id="UP001500443"/>
    </source>
</evidence>
<dbReference type="Gene3D" id="1.10.10.10">
    <property type="entry name" value="Winged helix-like DNA-binding domain superfamily/Winged helix DNA-binding domain"/>
    <property type="match status" value="2"/>
</dbReference>
<dbReference type="InterPro" id="IPR005471">
    <property type="entry name" value="Tscrpt_reg_IclR_N"/>
</dbReference>
<dbReference type="Pfam" id="PF09339">
    <property type="entry name" value="HTH_IclR"/>
    <property type="match status" value="2"/>
</dbReference>
<sequence>MPPSRTTPPGAAGQSAGGVPPAEAVAPLLRGVAVLRTLTDAGGTLSLSELERATGLARSTVDRVTGTLARMGYLRLDGRDAALSPRLMELGNAYLAALRLPGLLDGYAEELADELDESVSLAVPDGDGIRFIHQATRRRTMSLSFRIGDLLPAERTAPGPVFAADWTEAQWARWAARRDADPEDRGFPGVPPRGRDGRAPRGRDDFAGRAPRARDRGWAVDDQLIEPGLIALALPVRDPDGRVVCALSVVSHTSRHSADSLPEALLPHVRATVAAMERELRQAGPSPAGYTPVGGGTPTPAGYTPVGGGTPTPTPPAPAGLAAWTGASKQELGREFVESLARGLTVLTAFGEGREALTLAAVARATGLARATARRALITWEHLGYVAGAEGTFRLTPRVLALGFPPLSRTTLPQIATPHLAALARRVHDSASLAVLAGDDVQYTARVATSRIMSVNITLGTRFPAYATSMGRVLLAGLPDAERAARLARTELRPLTPYTLTRRPDLAKALDRVRREGYALVDEELEEGLRSIAVPVRDRDGEVVAAVNVAMHSSRRSVAECVAGVLPELRAEVARIEADLHVAGRFARIPAA</sequence>
<feature type="domain" description="IclR-ED" evidence="6">
    <location>
        <begin position="398"/>
        <end position="582"/>
    </location>
</feature>
<feature type="domain" description="HTH iclR-type" evidence="5">
    <location>
        <begin position="337"/>
        <end position="397"/>
    </location>
</feature>
<feature type="compositionally biased region" description="Basic and acidic residues" evidence="4">
    <location>
        <begin position="193"/>
        <end position="212"/>
    </location>
</feature>
<dbReference type="PANTHER" id="PTHR30136">
    <property type="entry name" value="HELIX-TURN-HELIX TRANSCRIPTIONAL REGULATOR, ICLR FAMILY"/>
    <property type="match status" value="1"/>
</dbReference>
<dbReference type="PANTHER" id="PTHR30136:SF34">
    <property type="entry name" value="TRANSCRIPTIONAL REGULATOR"/>
    <property type="match status" value="1"/>
</dbReference>
<evidence type="ECO:0000256" key="1">
    <source>
        <dbReference type="ARBA" id="ARBA00023015"/>
    </source>
</evidence>
<dbReference type="PROSITE" id="PS51077">
    <property type="entry name" value="HTH_ICLR"/>
    <property type="match status" value="2"/>
</dbReference>
<dbReference type="InterPro" id="IPR050707">
    <property type="entry name" value="HTH_MetabolicPath_Reg"/>
</dbReference>
<keyword evidence="8" id="KW-1185">Reference proteome</keyword>
<reference evidence="8" key="1">
    <citation type="journal article" date="2019" name="Int. J. Syst. Evol. Microbiol.">
        <title>The Global Catalogue of Microorganisms (GCM) 10K type strain sequencing project: providing services to taxonomists for standard genome sequencing and annotation.</title>
        <authorList>
            <consortium name="The Broad Institute Genomics Platform"/>
            <consortium name="The Broad Institute Genome Sequencing Center for Infectious Disease"/>
            <person name="Wu L."/>
            <person name="Ma J."/>
        </authorList>
    </citation>
    <scope>NUCLEOTIDE SEQUENCE [LARGE SCALE GENOMIC DNA]</scope>
    <source>
        <strain evidence="8">JCM 15481</strain>
    </source>
</reference>
<evidence type="ECO:0000259" key="5">
    <source>
        <dbReference type="PROSITE" id="PS51077"/>
    </source>
</evidence>
<evidence type="ECO:0000259" key="6">
    <source>
        <dbReference type="PROSITE" id="PS51078"/>
    </source>
</evidence>
<keyword evidence="1" id="KW-0805">Transcription regulation</keyword>
<dbReference type="InterPro" id="IPR012794">
    <property type="entry name" value="PcaR_PcaU"/>
</dbReference>
<keyword evidence="2" id="KW-0238">DNA-binding</keyword>
<feature type="compositionally biased region" description="Basic and acidic residues" evidence="4">
    <location>
        <begin position="177"/>
        <end position="186"/>
    </location>
</feature>
<organism evidence="7 8">
    <name type="scientific">Streptomyces synnematoformans</name>
    <dbReference type="NCBI Taxonomy" id="415721"/>
    <lineage>
        <taxon>Bacteria</taxon>
        <taxon>Bacillati</taxon>
        <taxon>Actinomycetota</taxon>
        <taxon>Actinomycetes</taxon>
        <taxon>Kitasatosporales</taxon>
        <taxon>Streptomycetaceae</taxon>
        <taxon>Streptomyces</taxon>
    </lineage>
</organism>
<evidence type="ECO:0000256" key="3">
    <source>
        <dbReference type="ARBA" id="ARBA00023163"/>
    </source>
</evidence>
<dbReference type="SMART" id="SM00346">
    <property type="entry name" value="HTH_ICLR"/>
    <property type="match status" value="2"/>
</dbReference>
<dbReference type="InterPro" id="IPR014757">
    <property type="entry name" value="Tscrpt_reg_IclR_C"/>
</dbReference>
<evidence type="ECO:0000256" key="4">
    <source>
        <dbReference type="SAM" id="MobiDB-lite"/>
    </source>
</evidence>
<proteinExistence type="predicted"/>
<dbReference type="EMBL" id="BAAAPF010000002">
    <property type="protein sequence ID" value="GAA2107369.1"/>
    <property type="molecule type" value="Genomic_DNA"/>
</dbReference>
<dbReference type="SUPFAM" id="SSF46785">
    <property type="entry name" value="Winged helix' DNA-binding domain"/>
    <property type="match status" value="2"/>
</dbReference>
<dbReference type="NCBIfam" id="TIGR02431">
    <property type="entry name" value="pcaR_pcaU"/>
    <property type="match status" value="1"/>
</dbReference>
<dbReference type="Gene3D" id="3.30.450.40">
    <property type="match status" value="2"/>
</dbReference>
<accession>A0ABP5IYG5</accession>
<feature type="domain" description="HTH iclR-type" evidence="5">
    <location>
        <begin position="25"/>
        <end position="92"/>
    </location>
</feature>
<dbReference type="PROSITE" id="PS51078">
    <property type="entry name" value="ICLR_ED"/>
    <property type="match status" value="2"/>
</dbReference>